<dbReference type="PANTHER" id="PTHR43798:SF31">
    <property type="entry name" value="AB HYDROLASE SUPERFAMILY PROTEIN YCLE"/>
    <property type="match status" value="1"/>
</dbReference>
<dbReference type="SUPFAM" id="SSF53474">
    <property type="entry name" value="alpha/beta-Hydrolases"/>
    <property type="match status" value="1"/>
</dbReference>
<protein>
    <submittedName>
        <fullName evidence="3">Alpha/beta fold hydrolase</fullName>
    </submittedName>
</protein>
<evidence type="ECO:0000313" key="4">
    <source>
        <dbReference type="Proteomes" id="UP000563898"/>
    </source>
</evidence>
<comment type="caution">
    <text evidence="3">The sequence shown here is derived from an EMBL/GenBank/DDBJ whole genome shotgun (WGS) entry which is preliminary data.</text>
</comment>
<dbReference type="Gene3D" id="3.40.50.1820">
    <property type="entry name" value="alpha/beta hydrolase"/>
    <property type="match status" value="1"/>
</dbReference>
<reference evidence="3 4" key="1">
    <citation type="submission" date="2020-04" db="EMBL/GenBank/DDBJ databases">
        <title>MicrobeNet Type strains.</title>
        <authorList>
            <person name="Nicholson A.C."/>
        </authorList>
    </citation>
    <scope>NUCLEOTIDE SEQUENCE [LARGE SCALE GENOMIC DNA]</scope>
    <source>
        <strain evidence="3 4">ATCC BAA-14</strain>
    </source>
</reference>
<dbReference type="InterPro" id="IPR029058">
    <property type="entry name" value="AB_hydrolase_fold"/>
</dbReference>
<accession>A0A846WUB1</accession>
<dbReference type="GO" id="GO:0016020">
    <property type="term" value="C:membrane"/>
    <property type="evidence" value="ECO:0007669"/>
    <property type="project" value="TreeGrafter"/>
</dbReference>
<dbReference type="InterPro" id="IPR050266">
    <property type="entry name" value="AB_hydrolase_sf"/>
</dbReference>
<dbReference type="PANTHER" id="PTHR43798">
    <property type="entry name" value="MONOACYLGLYCEROL LIPASE"/>
    <property type="match status" value="1"/>
</dbReference>
<keyword evidence="1 3" id="KW-0378">Hydrolase</keyword>
<evidence type="ECO:0000259" key="2">
    <source>
        <dbReference type="Pfam" id="PF12697"/>
    </source>
</evidence>
<dbReference type="AlphaFoldDB" id="A0A846WUB1"/>
<evidence type="ECO:0000313" key="3">
    <source>
        <dbReference type="EMBL" id="NKY04526.1"/>
    </source>
</evidence>
<evidence type="ECO:0000256" key="1">
    <source>
        <dbReference type="ARBA" id="ARBA00022801"/>
    </source>
</evidence>
<dbReference type="RefSeq" id="WP_006369894.1">
    <property type="nucleotide sequence ID" value="NZ_CP073075.1"/>
</dbReference>
<gene>
    <name evidence="3" type="ORF">HGA05_23435</name>
</gene>
<sequence length="243" mass="26004">MTGPTIVLLHGVGLDHQMWAPLINRLGDRMTVISPDLPGHGVNPPAPLGITLRDLADGVASQIPARSHLVGFSLGALVAQHIARFRPDSIASLTSVSSVCKRTPAEREAVLGRLHVAEKDFSASAAASLRRWYDGTEVPSETVEETGKVLRATDRDSFLNCYRVFATGDAEIGPELDHIDVPSFAVTGELDPGSTPEMTHRLAQSIPGCREAIVAGGRHMLPVQCPAELANHLITFIGEYAHV</sequence>
<organism evidence="3 4">
    <name type="scientific">Gordonia polyisoprenivorans</name>
    <dbReference type="NCBI Taxonomy" id="84595"/>
    <lineage>
        <taxon>Bacteria</taxon>
        <taxon>Bacillati</taxon>
        <taxon>Actinomycetota</taxon>
        <taxon>Actinomycetes</taxon>
        <taxon>Mycobacteriales</taxon>
        <taxon>Gordoniaceae</taxon>
        <taxon>Gordonia</taxon>
    </lineage>
</organism>
<feature type="domain" description="AB hydrolase-1" evidence="2">
    <location>
        <begin position="6"/>
        <end position="230"/>
    </location>
</feature>
<dbReference type="InterPro" id="IPR000073">
    <property type="entry name" value="AB_hydrolase_1"/>
</dbReference>
<dbReference type="GO" id="GO:0016787">
    <property type="term" value="F:hydrolase activity"/>
    <property type="evidence" value="ECO:0007669"/>
    <property type="project" value="UniProtKB-KW"/>
</dbReference>
<dbReference type="EMBL" id="JAAXPC010000019">
    <property type="protein sequence ID" value="NKY04526.1"/>
    <property type="molecule type" value="Genomic_DNA"/>
</dbReference>
<dbReference type="Proteomes" id="UP000563898">
    <property type="component" value="Unassembled WGS sequence"/>
</dbReference>
<dbReference type="Pfam" id="PF12697">
    <property type="entry name" value="Abhydrolase_6"/>
    <property type="match status" value="1"/>
</dbReference>
<proteinExistence type="predicted"/>
<name>A0A846WUB1_9ACTN</name>